<sequence length="127" mass="14746">MKHRKQQQKGRRTHRRTYSSVLLSKPRREPPKRSPISRVPFRLLEREGNKKQRTRYEENSGSELLNISLVAVCWLQQDGKSRLRSEIAHLSGTFCPALGSEDFVKKDELSLLLVALLKVKTRSVCYL</sequence>
<organism evidence="2 3">
    <name type="scientific">Trichonephila clavata</name>
    <name type="common">Joro spider</name>
    <name type="synonym">Nephila clavata</name>
    <dbReference type="NCBI Taxonomy" id="2740835"/>
    <lineage>
        <taxon>Eukaryota</taxon>
        <taxon>Metazoa</taxon>
        <taxon>Ecdysozoa</taxon>
        <taxon>Arthropoda</taxon>
        <taxon>Chelicerata</taxon>
        <taxon>Arachnida</taxon>
        <taxon>Araneae</taxon>
        <taxon>Araneomorphae</taxon>
        <taxon>Entelegynae</taxon>
        <taxon>Araneoidea</taxon>
        <taxon>Nephilidae</taxon>
        <taxon>Trichonephila</taxon>
    </lineage>
</organism>
<feature type="region of interest" description="Disordered" evidence="1">
    <location>
        <begin position="1"/>
        <end position="40"/>
    </location>
</feature>
<protein>
    <submittedName>
        <fullName evidence="2">Uncharacterized protein</fullName>
    </submittedName>
</protein>
<name>A0A8X6L6I5_TRICU</name>
<comment type="caution">
    <text evidence="2">The sequence shown here is derived from an EMBL/GenBank/DDBJ whole genome shotgun (WGS) entry which is preliminary data.</text>
</comment>
<accession>A0A8X6L6I5</accession>
<proteinExistence type="predicted"/>
<evidence type="ECO:0000256" key="1">
    <source>
        <dbReference type="SAM" id="MobiDB-lite"/>
    </source>
</evidence>
<feature type="compositionally biased region" description="Basic residues" evidence="1">
    <location>
        <begin position="1"/>
        <end position="17"/>
    </location>
</feature>
<keyword evidence="3" id="KW-1185">Reference proteome</keyword>
<gene>
    <name evidence="2" type="ORF">TNCT_77771</name>
</gene>
<evidence type="ECO:0000313" key="3">
    <source>
        <dbReference type="Proteomes" id="UP000887116"/>
    </source>
</evidence>
<dbReference type="Proteomes" id="UP000887116">
    <property type="component" value="Unassembled WGS sequence"/>
</dbReference>
<evidence type="ECO:0000313" key="2">
    <source>
        <dbReference type="EMBL" id="GFQ99545.1"/>
    </source>
</evidence>
<reference evidence="2" key="1">
    <citation type="submission" date="2020-07" db="EMBL/GenBank/DDBJ databases">
        <title>Multicomponent nature underlies the extraordinary mechanical properties of spider dragline silk.</title>
        <authorList>
            <person name="Kono N."/>
            <person name="Nakamura H."/>
            <person name="Mori M."/>
            <person name="Yoshida Y."/>
            <person name="Ohtoshi R."/>
            <person name="Malay A.D."/>
            <person name="Moran D.A.P."/>
            <person name="Tomita M."/>
            <person name="Numata K."/>
            <person name="Arakawa K."/>
        </authorList>
    </citation>
    <scope>NUCLEOTIDE SEQUENCE</scope>
</reference>
<dbReference type="EMBL" id="BMAO01015124">
    <property type="protein sequence ID" value="GFQ99545.1"/>
    <property type="molecule type" value="Genomic_DNA"/>
</dbReference>
<dbReference type="AlphaFoldDB" id="A0A8X6L6I5"/>